<accession>A0A9D5HLV2</accession>
<feature type="repeat" description="PPR" evidence="3">
    <location>
        <begin position="548"/>
        <end position="582"/>
    </location>
</feature>
<feature type="repeat" description="PPR" evidence="3">
    <location>
        <begin position="618"/>
        <end position="648"/>
    </location>
</feature>
<dbReference type="EMBL" id="JAGGNH010000002">
    <property type="protein sequence ID" value="KAJ0981570.1"/>
    <property type="molecule type" value="Genomic_DNA"/>
</dbReference>
<reference evidence="4" key="1">
    <citation type="submission" date="2021-03" db="EMBL/GenBank/DDBJ databases">
        <authorList>
            <person name="Li Z."/>
            <person name="Yang C."/>
        </authorList>
    </citation>
    <scope>NUCLEOTIDE SEQUENCE</scope>
    <source>
        <strain evidence="4">Dzin_1.0</strain>
        <tissue evidence="4">Leaf</tissue>
    </source>
</reference>
<feature type="repeat" description="PPR" evidence="3">
    <location>
        <begin position="513"/>
        <end position="547"/>
    </location>
</feature>
<dbReference type="PANTHER" id="PTHR47939">
    <property type="entry name" value="MEMBRANE-ASSOCIATED SALT-INDUCIBLE PROTEIN-LIKE"/>
    <property type="match status" value="1"/>
</dbReference>
<dbReference type="PROSITE" id="PS51375">
    <property type="entry name" value="PPR"/>
    <property type="match status" value="12"/>
</dbReference>
<name>A0A9D5HLV2_9LILI</name>
<feature type="repeat" description="PPR" evidence="3">
    <location>
        <begin position="687"/>
        <end position="721"/>
    </location>
</feature>
<dbReference type="InterPro" id="IPR011990">
    <property type="entry name" value="TPR-like_helical_dom_sf"/>
</dbReference>
<feature type="repeat" description="PPR" evidence="3">
    <location>
        <begin position="160"/>
        <end position="194"/>
    </location>
</feature>
<sequence>MLNTDCLRIPNNNPVFLNQRIASTKYRIYNKIPNFVQASSSYYGGFSANRKIENKRPLKWGSYGGCIPSILVALETFQDLDDAFEPWKESLSSKERTIILKEQTDWRRALSIFDWFKIKGCYELNVIHYNVMLKILGRARKWDHVSSLWTEMQSKCITPTNSTYGTLIDAFSKGGLYKEALLWLAEMYKQGMELDEVTMGIVVQTYKKAGEFQKAEQFFKRWSSDRNDACPTRSSYGLYTYNTLIDTYGKAGQLKEASNVFSQMLREGIVPDIVTFNTMIHISGNHGQLEEVSSLMEVMKELCCDPDTRTYNILISLYAKHDDITIAAGYFSKMKEAGLIPDIVSYRTLLYAFSIRKMVGEAETLIFEMEEHGFKIDEYTQSALTRMYLEAGLLKQAWSWFEKFNSRMSSECFSANIDAFGEHGHLDLAEKAFFCCLNKRKLTILVCNVMIKAYGIGKNYDKACELFDTMEKYGVSPDKCSYNSLVQILSEAELPAKAASYVRKMQEVGLVSDCIPFSMVMTKFAKLGKLDQAEDLFEEMVTHGIKPDIVIYSILINAFAEIGNIDEALSYVDSLKHSGFALNSVVCNSLIKLYTKVGNLLEARETYELARSLDGGPDVYSSNCMIDLYCENSMVKEAEQIFNNLKHRGDANEFSYAMMLCLYKKIGQVDEAYQIADEMHDSGLVTETLSFNSLIKLYASDGRSREAIQFFQQMVDSGAQPDDSTFKLLGSILIKHGASKEAVNRLELVRKNDTQSGLLEWIKAIYAISCLDDGTSTLVIK</sequence>
<proteinExistence type="inferred from homology"/>
<dbReference type="OrthoDB" id="185373at2759"/>
<protein>
    <recommendedName>
        <fullName evidence="6">Pentatricopeptide repeat-containing protein</fullName>
    </recommendedName>
</protein>
<comment type="similarity">
    <text evidence="1">Belongs to the PPR family. P subfamily.</text>
</comment>
<gene>
    <name evidence="4" type="ORF">J5N97_009825</name>
</gene>
<dbReference type="Pfam" id="PF13041">
    <property type="entry name" value="PPR_2"/>
    <property type="match status" value="6"/>
</dbReference>
<dbReference type="InterPro" id="IPR050667">
    <property type="entry name" value="PPR-containing_protein"/>
</dbReference>
<feature type="repeat" description="PPR" evidence="3">
    <location>
        <begin position="307"/>
        <end position="341"/>
    </location>
</feature>
<comment type="caution">
    <text evidence="4">The sequence shown here is derived from an EMBL/GenBank/DDBJ whole genome shotgun (WGS) entry which is preliminary data.</text>
</comment>
<feature type="repeat" description="PPR" evidence="3">
    <location>
        <begin position="237"/>
        <end position="271"/>
    </location>
</feature>
<evidence type="ECO:0000256" key="2">
    <source>
        <dbReference type="ARBA" id="ARBA00022737"/>
    </source>
</evidence>
<feature type="repeat" description="PPR" evidence="3">
    <location>
        <begin position="272"/>
        <end position="306"/>
    </location>
</feature>
<evidence type="ECO:0000313" key="5">
    <source>
        <dbReference type="Proteomes" id="UP001085076"/>
    </source>
</evidence>
<evidence type="ECO:0000313" key="4">
    <source>
        <dbReference type="EMBL" id="KAJ0981570.1"/>
    </source>
</evidence>
<reference evidence="4" key="2">
    <citation type="journal article" date="2022" name="Hortic Res">
        <title>The genome of Dioscorea zingiberensis sheds light on the biosynthesis, origin and evolution of the medicinally important diosgenin saponins.</title>
        <authorList>
            <person name="Li Y."/>
            <person name="Tan C."/>
            <person name="Li Z."/>
            <person name="Guo J."/>
            <person name="Li S."/>
            <person name="Chen X."/>
            <person name="Wang C."/>
            <person name="Dai X."/>
            <person name="Yang H."/>
            <person name="Song W."/>
            <person name="Hou L."/>
            <person name="Xu J."/>
            <person name="Tong Z."/>
            <person name="Xu A."/>
            <person name="Yuan X."/>
            <person name="Wang W."/>
            <person name="Yang Q."/>
            <person name="Chen L."/>
            <person name="Sun Z."/>
            <person name="Wang K."/>
            <person name="Pan B."/>
            <person name="Chen J."/>
            <person name="Bao Y."/>
            <person name="Liu F."/>
            <person name="Qi X."/>
            <person name="Gang D.R."/>
            <person name="Wen J."/>
            <person name="Li J."/>
        </authorList>
    </citation>
    <scope>NUCLEOTIDE SEQUENCE</scope>
    <source>
        <strain evidence="4">Dzin_1.0</strain>
    </source>
</reference>
<dbReference type="InterPro" id="IPR002885">
    <property type="entry name" value="PPR_rpt"/>
</dbReference>
<dbReference type="Pfam" id="PF01535">
    <property type="entry name" value="PPR"/>
    <property type="match status" value="3"/>
</dbReference>
<organism evidence="4 5">
    <name type="scientific">Dioscorea zingiberensis</name>
    <dbReference type="NCBI Taxonomy" id="325984"/>
    <lineage>
        <taxon>Eukaryota</taxon>
        <taxon>Viridiplantae</taxon>
        <taxon>Streptophyta</taxon>
        <taxon>Embryophyta</taxon>
        <taxon>Tracheophyta</taxon>
        <taxon>Spermatophyta</taxon>
        <taxon>Magnoliopsida</taxon>
        <taxon>Liliopsida</taxon>
        <taxon>Dioscoreales</taxon>
        <taxon>Dioscoreaceae</taxon>
        <taxon>Dioscorea</taxon>
    </lineage>
</organism>
<feature type="repeat" description="PPR" evidence="3">
    <location>
        <begin position="342"/>
        <end position="376"/>
    </location>
</feature>
<dbReference type="SUPFAM" id="SSF81901">
    <property type="entry name" value="HCP-like"/>
    <property type="match status" value="1"/>
</dbReference>
<feature type="repeat" description="PPR" evidence="3">
    <location>
        <begin position="443"/>
        <end position="477"/>
    </location>
</feature>
<dbReference type="Gene3D" id="1.25.40.10">
    <property type="entry name" value="Tetratricopeptide repeat domain"/>
    <property type="match status" value="4"/>
</dbReference>
<dbReference type="AlphaFoldDB" id="A0A9D5HLV2"/>
<feature type="repeat" description="PPR" evidence="3">
    <location>
        <begin position="652"/>
        <end position="686"/>
    </location>
</feature>
<dbReference type="Proteomes" id="UP001085076">
    <property type="component" value="Miscellaneous, Linkage group lg02"/>
</dbReference>
<keyword evidence="5" id="KW-1185">Reference proteome</keyword>
<evidence type="ECO:0000256" key="1">
    <source>
        <dbReference type="ARBA" id="ARBA00007626"/>
    </source>
</evidence>
<evidence type="ECO:0000256" key="3">
    <source>
        <dbReference type="PROSITE-ProRule" id="PRU00708"/>
    </source>
</evidence>
<evidence type="ECO:0008006" key="6">
    <source>
        <dbReference type="Google" id="ProtNLM"/>
    </source>
</evidence>
<dbReference type="NCBIfam" id="TIGR00756">
    <property type="entry name" value="PPR"/>
    <property type="match status" value="12"/>
</dbReference>
<keyword evidence="2" id="KW-0677">Repeat</keyword>
<dbReference type="PANTHER" id="PTHR47939:SF13">
    <property type="entry name" value="OS03G0201400 PROTEIN"/>
    <property type="match status" value="1"/>
</dbReference>
<dbReference type="SUPFAM" id="SSF48452">
    <property type="entry name" value="TPR-like"/>
    <property type="match status" value="1"/>
</dbReference>
<feature type="repeat" description="PPR" evidence="3">
    <location>
        <begin position="125"/>
        <end position="159"/>
    </location>
</feature>